<evidence type="ECO:0000313" key="3">
    <source>
        <dbReference type="Proteomes" id="UP000286482"/>
    </source>
</evidence>
<proteinExistence type="predicted"/>
<feature type="domain" description="NADP-dependent oxidoreductase" evidence="1">
    <location>
        <begin position="4"/>
        <end position="134"/>
    </location>
</feature>
<accession>A0A420EAX4</accession>
<gene>
    <name evidence="2" type="ORF">DBZ36_11120</name>
</gene>
<dbReference type="InterPro" id="IPR036812">
    <property type="entry name" value="NAD(P)_OxRdtase_dom_sf"/>
</dbReference>
<comment type="caution">
    <text evidence="2">The sequence shown here is derived from an EMBL/GenBank/DDBJ whole genome shotgun (WGS) entry which is preliminary data.</text>
</comment>
<reference evidence="2 3" key="1">
    <citation type="submission" date="2018-09" db="EMBL/GenBank/DDBJ databases">
        <authorList>
            <person name="Wang Z."/>
        </authorList>
    </citation>
    <scope>NUCLEOTIDE SEQUENCE [LARGE SCALE GENOMIC DNA]</scope>
    <source>
        <strain evidence="2 3">ALS 81</strain>
    </source>
</reference>
<dbReference type="Pfam" id="PF00248">
    <property type="entry name" value="Aldo_ket_red"/>
    <property type="match status" value="1"/>
</dbReference>
<evidence type="ECO:0000313" key="2">
    <source>
        <dbReference type="EMBL" id="RKF17804.1"/>
    </source>
</evidence>
<evidence type="ECO:0000259" key="1">
    <source>
        <dbReference type="Pfam" id="PF00248"/>
    </source>
</evidence>
<organism evidence="2 3">
    <name type="scientific">Alginatibacterium sediminis</name>
    <dbReference type="NCBI Taxonomy" id="2164068"/>
    <lineage>
        <taxon>Bacteria</taxon>
        <taxon>Pseudomonadati</taxon>
        <taxon>Pseudomonadota</taxon>
        <taxon>Gammaproteobacteria</taxon>
        <taxon>Alteromonadales</taxon>
        <taxon>Alteromonadaceae</taxon>
        <taxon>Alginatibacterium</taxon>
    </lineage>
</organism>
<dbReference type="Gene3D" id="3.20.20.100">
    <property type="entry name" value="NADP-dependent oxidoreductase domain"/>
    <property type="match status" value="1"/>
</dbReference>
<dbReference type="EMBL" id="RAQO01000006">
    <property type="protein sequence ID" value="RKF17804.1"/>
    <property type="molecule type" value="Genomic_DNA"/>
</dbReference>
<dbReference type="InterPro" id="IPR023210">
    <property type="entry name" value="NADP_OxRdtase_dom"/>
</dbReference>
<keyword evidence="3" id="KW-1185">Reference proteome</keyword>
<name>A0A420EAX4_9ALTE</name>
<dbReference type="Proteomes" id="UP000286482">
    <property type="component" value="Unassembled WGS sequence"/>
</dbReference>
<protein>
    <submittedName>
        <fullName evidence="2">Aldo/keto reductase</fullName>
    </submittedName>
</protein>
<dbReference type="SUPFAM" id="SSF51430">
    <property type="entry name" value="NAD(P)-linked oxidoreductase"/>
    <property type="match status" value="1"/>
</dbReference>
<sequence length="294" mass="33991">MLKEMCLGTAMWGWSVDEAEALKILDIFYSAGGRYIDTAFNYPINTDPRKLSFSSKLISCWLRTRKVADLKVIFKFGSVDNSLGTPPNLTESYIESMYEFANNRFGGNIYSMMIHWDDRKNRSEISSTLDKLKNISSQFSFRVGLSGIKEISLYQTALVDLKLIDIDHQVKHSFLMDDVDSFSFSSCRLWAYGISGSGLKLDETEYRRDSYVKLVRPASFHSEQFRRVNVDLVREFIENSNLVDNLYEYSMLVKEKDERFFGYIVAPSSSNQMKKICEFRSRWNNCLSVNSENS</sequence>
<dbReference type="AlphaFoldDB" id="A0A420EAX4"/>